<protein>
    <submittedName>
        <fullName evidence="6">Creatininase family protein</fullName>
    </submittedName>
</protein>
<evidence type="ECO:0000313" key="6">
    <source>
        <dbReference type="EMBL" id="NML72551.1"/>
    </source>
</evidence>
<dbReference type="InterPro" id="IPR003785">
    <property type="entry name" value="Creatininase/forma_Hydrolase"/>
</dbReference>
<dbReference type="AlphaFoldDB" id="A0A7Y0AS79"/>
<evidence type="ECO:0000256" key="3">
    <source>
        <dbReference type="ARBA" id="ARBA00022801"/>
    </source>
</evidence>
<dbReference type="SUPFAM" id="SSF102215">
    <property type="entry name" value="Creatininase"/>
    <property type="match status" value="1"/>
</dbReference>
<reference evidence="6 7" key="1">
    <citation type="submission" date="2020-04" db="EMBL/GenBank/DDBJ databases">
        <title>Rhizobium sp. S-51 isolated from soil.</title>
        <authorList>
            <person name="Dahal R.H."/>
        </authorList>
    </citation>
    <scope>NUCLEOTIDE SEQUENCE [LARGE SCALE GENOMIC DNA]</scope>
    <source>
        <strain evidence="6 7">S-51</strain>
    </source>
</reference>
<accession>A0A7Y0AS79</accession>
<name>A0A7Y0AS79_9HYPH</name>
<evidence type="ECO:0000313" key="7">
    <source>
        <dbReference type="Proteomes" id="UP000541470"/>
    </source>
</evidence>
<dbReference type="EMBL" id="JABBGK010000001">
    <property type="protein sequence ID" value="NML72551.1"/>
    <property type="molecule type" value="Genomic_DNA"/>
</dbReference>
<dbReference type="GO" id="GO:0016811">
    <property type="term" value="F:hydrolase activity, acting on carbon-nitrogen (but not peptide) bonds, in linear amides"/>
    <property type="evidence" value="ECO:0007669"/>
    <property type="project" value="TreeGrafter"/>
</dbReference>
<gene>
    <name evidence="6" type="ORF">HHL25_00285</name>
</gene>
<organism evidence="6 7">
    <name type="scientific">Rhizobium terricola</name>
    <dbReference type="NCBI Taxonomy" id="2728849"/>
    <lineage>
        <taxon>Bacteria</taxon>
        <taxon>Pseudomonadati</taxon>
        <taxon>Pseudomonadota</taxon>
        <taxon>Alphaproteobacteria</taxon>
        <taxon>Hyphomicrobiales</taxon>
        <taxon>Rhizobiaceae</taxon>
        <taxon>Rhizobium/Agrobacterium group</taxon>
        <taxon>Rhizobium</taxon>
    </lineage>
</organism>
<dbReference type="PANTHER" id="PTHR35005">
    <property type="entry name" value="3-DEHYDRO-SCYLLO-INOSOSE HYDROLASE"/>
    <property type="match status" value="1"/>
</dbReference>
<sequence>MPYPAPRFADNDPGLAPEARRDWIALLPLGAHEQHGPHLPFETDRLIVEGIIDRLVARRPADLPVTVLPAEPVGYSIEHMDVAGTRTLGYQEAVQRWLGIAEDLSENGIRKFVMLNAHGGNSPLMTIVATEARVRFGMLAVATSWTRFGLPEGVIDPQEKAIGIHGGEIETSVMLALHPDRVAMDRAEDFSSNQSEFAARFKHLRAYGPHAFGWKMADLNPRGVTGNAAAATAEKGEKLIDHAVTGLIELLRDVQMFDIDTFVCAKD</sequence>
<comment type="cofactor">
    <cofactor evidence="1">
        <name>Zn(2+)</name>
        <dbReference type="ChEBI" id="CHEBI:29105"/>
    </cofactor>
</comment>
<evidence type="ECO:0000256" key="5">
    <source>
        <dbReference type="ARBA" id="ARBA00024029"/>
    </source>
</evidence>
<keyword evidence="7" id="KW-1185">Reference proteome</keyword>
<dbReference type="GO" id="GO:0009231">
    <property type="term" value="P:riboflavin biosynthetic process"/>
    <property type="evidence" value="ECO:0007669"/>
    <property type="project" value="TreeGrafter"/>
</dbReference>
<proteinExistence type="inferred from homology"/>
<dbReference type="GO" id="GO:0046872">
    <property type="term" value="F:metal ion binding"/>
    <property type="evidence" value="ECO:0007669"/>
    <property type="project" value="UniProtKB-KW"/>
</dbReference>
<dbReference type="PANTHER" id="PTHR35005:SF1">
    <property type="entry name" value="2-AMINO-5-FORMYLAMINO-6-RIBOSYLAMINOPYRIMIDIN-4(3H)-ONE 5'-MONOPHOSPHATE DEFORMYLASE"/>
    <property type="match status" value="1"/>
</dbReference>
<evidence type="ECO:0000256" key="2">
    <source>
        <dbReference type="ARBA" id="ARBA00022723"/>
    </source>
</evidence>
<keyword evidence="4" id="KW-0862">Zinc</keyword>
<evidence type="ECO:0000256" key="1">
    <source>
        <dbReference type="ARBA" id="ARBA00001947"/>
    </source>
</evidence>
<dbReference type="Pfam" id="PF02633">
    <property type="entry name" value="Creatininase"/>
    <property type="match status" value="1"/>
</dbReference>
<keyword evidence="3" id="KW-0378">Hydrolase</keyword>
<dbReference type="Gene3D" id="3.40.50.10310">
    <property type="entry name" value="Creatininase"/>
    <property type="match status" value="1"/>
</dbReference>
<evidence type="ECO:0000256" key="4">
    <source>
        <dbReference type="ARBA" id="ARBA00022833"/>
    </source>
</evidence>
<keyword evidence="2" id="KW-0479">Metal-binding</keyword>
<dbReference type="RefSeq" id="WP_169586130.1">
    <property type="nucleotide sequence ID" value="NZ_JABBGK010000001.1"/>
</dbReference>
<dbReference type="InterPro" id="IPR024087">
    <property type="entry name" value="Creatininase-like_sf"/>
</dbReference>
<comment type="caution">
    <text evidence="6">The sequence shown here is derived from an EMBL/GenBank/DDBJ whole genome shotgun (WGS) entry which is preliminary data.</text>
</comment>
<comment type="similarity">
    <text evidence="5">Belongs to the creatininase superfamily.</text>
</comment>
<dbReference type="Proteomes" id="UP000541470">
    <property type="component" value="Unassembled WGS sequence"/>
</dbReference>